<dbReference type="KEGG" id="fjo:Fjoh_4437"/>
<dbReference type="InterPro" id="IPR027463">
    <property type="entry name" value="AcrB_DN_DC_subdom"/>
</dbReference>
<keyword evidence="3" id="KW-1185">Reference proteome</keyword>
<dbReference type="STRING" id="376686.Fjoh_4437"/>
<dbReference type="AlphaFoldDB" id="A5FBH4"/>
<dbReference type="SUPFAM" id="SSF82866">
    <property type="entry name" value="Multidrug efflux transporter AcrB transmembrane domain"/>
    <property type="match status" value="1"/>
</dbReference>
<dbReference type="SUPFAM" id="SSF82714">
    <property type="entry name" value="Multidrug efflux transporter AcrB TolC docking domain, DN and DC subdomains"/>
    <property type="match status" value="1"/>
</dbReference>
<evidence type="ECO:0000313" key="3">
    <source>
        <dbReference type="Proteomes" id="UP000006694"/>
    </source>
</evidence>
<dbReference type="HOGENOM" id="CLU_002755_2_0_10"/>
<dbReference type="Pfam" id="PF00873">
    <property type="entry name" value="ACR_tran"/>
    <property type="match status" value="1"/>
</dbReference>
<keyword evidence="1" id="KW-0472">Membrane</keyword>
<name>A5FBH4_FLAJ1</name>
<dbReference type="PANTHER" id="PTHR32063:SF24">
    <property type="entry name" value="CATION EFFLUX SYSTEM (ACRB_ACRD_ACRF FAMILY)"/>
    <property type="match status" value="1"/>
</dbReference>
<gene>
    <name evidence="2" type="ordered locus">Fjoh_4437</name>
</gene>
<dbReference type="GO" id="GO:0042910">
    <property type="term" value="F:xenobiotic transmembrane transporter activity"/>
    <property type="evidence" value="ECO:0007669"/>
    <property type="project" value="TreeGrafter"/>
</dbReference>
<dbReference type="Proteomes" id="UP000006694">
    <property type="component" value="Chromosome"/>
</dbReference>
<proteinExistence type="predicted"/>
<dbReference type="Gene3D" id="1.20.1640.10">
    <property type="entry name" value="Multidrug efflux transporter AcrB transmembrane domain"/>
    <property type="match status" value="1"/>
</dbReference>
<evidence type="ECO:0000313" key="2">
    <source>
        <dbReference type="EMBL" id="ABQ07441.1"/>
    </source>
</evidence>
<dbReference type="Gene3D" id="3.30.70.1440">
    <property type="entry name" value="Multidrug efflux transporter AcrB pore domain"/>
    <property type="match status" value="1"/>
</dbReference>
<keyword evidence="1" id="KW-1133">Transmembrane helix</keyword>
<feature type="transmembrane region" description="Helical" evidence="1">
    <location>
        <begin position="263"/>
        <end position="289"/>
    </location>
</feature>
<feature type="transmembrane region" description="Helical" evidence="1">
    <location>
        <begin position="192"/>
        <end position="215"/>
    </location>
</feature>
<organism evidence="2 3">
    <name type="scientific">Flavobacterium johnsoniae (strain ATCC 17061 / DSM 2064 / JCM 8514 / BCRC 14874 / CCUG 350202 / NBRC 14942 / NCIMB 11054 / UW101)</name>
    <name type="common">Cytophaga johnsonae</name>
    <dbReference type="NCBI Taxonomy" id="376686"/>
    <lineage>
        <taxon>Bacteria</taxon>
        <taxon>Pseudomonadati</taxon>
        <taxon>Bacteroidota</taxon>
        <taxon>Flavobacteriia</taxon>
        <taxon>Flavobacteriales</taxon>
        <taxon>Flavobacteriaceae</taxon>
        <taxon>Flavobacterium</taxon>
    </lineage>
</organism>
<dbReference type="PANTHER" id="PTHR32063">
    <property type="match status" value="1"/>
</dbReference>
<sequence length="299" mass="32774">MEVSILIKTAKIILVESCHIIQKNNKTDENDDDRDIVITTPKDERATLNSLDNVFINTTTGKAVPLSQISTLTMESSPLFIKHLNKIRTVSITAFVDKNHLTDNVITDLMSKLDNFKFPSGYKYTMGGEFESKNEFFGGFETIIIITIFLFVAVLILLFKTFKRTLIVLSVIPLGIVGAVTALWVTGNSLCFVATIGLIALVGIEVKNSILFVDFTNQLRMHGMSVEDAIRKGGEVRFLPIMLTSLTAIGGLLPIALSTNPLISPLAVVMIGGLISSTLLSRIVTPIVYKLMPPSIKTL</sequence>
<dbReference type="Gene3D" id="3.30.2090.10">
    <property type="entry name" value="Multidrug efflux transporter AcrB TolC docking domain, DN and DC subdomains"/>
    <property type="match status" value="1"/>
</dbReference>
<feature type="transmembrane region" description="Helical" evidence="1">
    <location>
        <begin position="136"/>
        <end position="159"/>
    </location>
</feature>
<protein>
    <submittedName>
        <fullName evidence="2">Cation/multidrug efflux pump-like protein</fullName>
    </submittedName>
</protein>
<feature type="transmembrane region" description="Helical" evidence="1">
    <location>
        <begin position="166"/>
        <end position="186"/>
    </location>
</feature>
<reference evidence="2 3" key="1">
    <citation type="journal article" date="2009" name="Appl. Environ. Microbiol.">
        <title>Novel features of the polysaccharide-digesting gliding bacterium Flavobacterium johnsoniae as revealed by genome sequence analysis.</title>
        <authorList>
            <person name="McBride M.J."/>
            <person name="Xie G."/>
            <person name="Martens E.C."/>
            <person name="Lapidus A."/>
            <person name="Henrissat B."/>
            <person name="Rhodes R.G."/>
            <person name="Goltsman E."/>
            <person name="Wang W."/>
            <person name="Xu J."/>
            <person name="Hunnicutt D.W."/>
            <person name="Staroscik A.M."/>
            <person name="Hoover T.R."/>
            <person name="Cheng Y.Q."/>
            <person name="Stein J.L."/>
        </authorList>
    </citation>
    <scope>NUCLEOTIDE SEQUENCE [LARGE SCALE GENOMIC DNA]</scope>
    <source>
        <strain evidence="3">ATCC 17061 / DSM 2064 / JCM 8514 / BCRC 14874 / CCUG 350202 / NBRC 14942 / NCIMB 11054 / UW101</strain>
    </source>
</reference>
<dbReference type="InterPro" id="IPR001036">
    <property type="entry name" value="Acrflvin-R"/>
</dbReference>
<evidence type="ECO:0000256" key="1">
    <source>
        <dbReference type="SAM" id="Phobius"/>
    </source>
</evidence>
<dbReference type="EMBL" id="CP000685">
    <property type="protein sequence ID" value="ABQ07441.1"/>
    <property type="molecule type" value="Genomic_DNA"/>
</dbReference>
<feature type="transmembrane region" description="Helical" evidence="1">
    <location>
        <begin position="236"/>
        <end position="257"/>
    </location>
</feature>
<dbReference type="GO" id="GO:0005886">
    <property type="term" value="C:plasma membrane"/>
    <property type="evidence" value="ECO:0007669"/>
    <property type="project" value="TreeGrafter"/>
</dbReference>
<dbReference type="eggNOG" id="COG0841">
    <property type="taxonomic scope" value="Bacteria"/>
</dbReference>
<keyword evidence="1" id="KW-0812">Transmembrane</keyword>
<accession>A5FBH4</accession>